<keyword evidence="3" id="KW-1185">Reference proteome</keyword>
<keyword evidence="1" id="KW-1133">Transmembrane helix</keyword>
<dbReference type="AlphaFoldDB" id="A0AAW2ET84"/>
<reference evidence="2 3" key="1">
    <citation type="submission" date="2023-03" db="EMBL/GenBank/DDBJ databases">
        <title>High recombination rates correlate with genetic variation in Cardiocondyla obscurior ants.</title>
        <authorList>
            <person name="Errbii M."/>
        </authorList>
    </citation>
    <scope>NUCLEOTIDE SEQUENCE [LARGE SCALE GENOMIC DNA]</scope>
    <source>
        <strain evidence="2">Alpha-2009</strain>
        <tissue evidence="2">Whole body</tissue>
    </source>
</reference>
<organism evidence="2 3">
    <name type="scientific">Cardiocondyla obscurior</name>
    <dbReference type="NCBI Taxonomy" id="286306"/>
    <lineage>
        <taxon>Eukaryota</taxon>
        <taxon>Metazoa</taxon>
        <taxon>Ecdysozoa</taxon>
        <taxon>Arthropoda</taxon>
        <taxon>Hexapoda</taxon>
        <taxon>Insecta</taxon>
        <taxon>Pterygota</taxon>
        <taxon>Neoptera</taxon>
        <taxon>Endopterygota</taxon>
        <taxon>Hymenoptera</taxon>
        <taxon>Apocrita</taxon>
        <taxon>Aculeata</taxon>
        <taxon>Formicoidea</taxon>
        <taxon>Formicidae</taxon>
        <taxon>Myrmicinae</taxon>
        <taxon>Cardiocondyla</taxon>
    </lineage>
</organism>
<evidence type="ECO:0000313" key="2">
    <source>
        <dbReference type="EMBL" id="KAL0105225.1"/>
    </source>
</evidence>
<keyword evidence="1" id="KW-0812">Transmembrane</keyword>
<evidence type="ECO:0000256" key="1">
    <source>
        <dbReference type="SAM" id="Phobius"/>
    </source>
</evidence>
<proteinExistence type="predicted"/>
<dbReference type="EMBL" id="JADYXP020000019">
    <property type="protein sequence ID" value="KAL0105225.1"/>
    <property type="molecule type" value="Genomic_DNA"/>
</dbReference>
<name>A0AAW2ET84_9HYME</name>
<feature type="transmembrane region" description="Helical" evidence="1">
    <location>
        <begin position="49"/>
        <end position="65"/>
    </location>
</feature>
<sequence>MRSRSRNIYSFMRSRMLISANQFFVILVFLFYAAKLIARVVRRPRLEDLLASLPILIVVLIHKNISYGRDKFQKEYISRVVLPLSVAKRRKTYIRRVINFALYLFRPNALSALGDCPGRSGPVSSRVHHSSMEKIYDNAVPQGVRTSL</sequence>
<keyword evidence="1" id="KW-0472">Membrane</keyword>
<dbReference type="Proteomes" id="UP001430953">
    <property type="component" value="Unassembled WGS sequence"/>
</dbReference>
<comment type="caution">
    <text evidence="2">The sequence shown here is derived from an EMBL/GenBank/DDBJ whole genome shotgun (WGS) entry which is preliminary data.</text>
</comment>
<protein>
    <submittedName>
        <fullName evidence="2">Uncharacterized protein</fullName>
    </submittedName>
</protein>
<evidence type="ECO:0000313" key="3">
    <source>
        <dbReference type="Proteomes" id="UP001430953"/>
    </source>
</evidence>
<gene>
    <name evidence="2" type="ORF">PUN28_016704</name>
</gene>
<accession>A0AAW2ET84</accession>